<dbReference type="CDD" id="cd00096">
    <property type="entry name" value="Ig"/>
    <property type="match status" value="1"/>
</dbReference>
<evidence type="ECO:0000259" key="12">
    <source>
        <dbReference type="PROSITE" id="PS50853"/>
    </source>
</evidence>
<dbReference type="SUPFAM" id="SSF48726">
    <property type="entry name" value="Immunoglobulin"/>
    <property type="match status" value="4"/>
</dbReference>
<dbReference type="PROSITE" id="PS50011">
    <property type="entry name" value="PROTEIN_KINASE_DOM"/>
    <property type="match status" value="1"/>
</dbReference>
<protein>
    <submittedName>
        <fullName evidence="15">Myosin light chain kinase, smooth muscle</fullName>
    </submittedName>
</protein>
<keyword evidence="7" id="KW-0393">Immunoglobulin domain</keyword>
<dbReference type="PROSITE" id="PS00107">
    <property type="entry name" value="PROTEIN_KINASE_ATP"/>
    <property type="match status" value="1"/>
</dbReference>
<dbReference type="InterPro" id="IPR013098">
    <property type="entry name" value="Ig_I-set"/>
</dbReference>
<evidence type="ECO:0000259" key="10">
    <source>
        <dbReference type="PROSITE" id="PS50011"/>
    </source>
</evidence>
<dbReference type="SUPFAM" id="SSF49265">
    <property type="entry name" value="Fibronectin type III"/>
    <property type="match status" value="1"/>
</dbReference>
<dbReference type="InterPro" id="IPR003961">
    <property type="entry name" value="FN3_dom"/>
</dbReference>
<dbReference type="GO" id="GO:0005524">
    <property type="term" value="F:ATP binding"/>
    <property type="evidence" value="ECO:0007669"/>
    <property type="project" value="UniProtKB-UniRule"/>
</dbReference>
<dbReference type="WBParaSite" id="NBR_0001079901-mRNA-1">
    <property type="protein sequence ID" value="NBR_0001079901-mRNA-1"/>
    <property type="gene ID" value="NBR_0001079901"/>
</dbReference>
<keyword evidence="5 8" id="KW-0067">ATP-binding</keyword>
<dbReference type="GO" id="GO:0004672">
    <property type="term" value="F:protein kinase activity"/>
    <property type="evidence" value="ECO:0007669"/>
    <property type="project" value="InterPro"/>
</dbReference>
<organism evidence="15">
    <name type="scientific">Nippostrongylus brasiliensis</name>
    <name type="common">Rat hookworm</name>
    <dbReference type="NCBI Taxonomy" id="27835"/>
    <lineage>
        <taxon>Eukaryota</taxon>
        <taxon>Metazoa</taxon>
        <taxon>Ecdysozoa</taxon>
        <taxon>Nematoda</taxon>
        <taxon>Chromadorea</taxon>
        <taxon>Rhabditida</taxon>
        <taxon>Rhabditina</taxon>
        <taxon>Rhabditomorpha</taxon>
        <taxon>Strongyloidea</taxon>
        <taxon>Heligmosomidae</taxon>
        <taxon>Nippostrongylus</taxon>
    </lineage>
</organism>
<dbReference type="Gene3D" id="1.10.510.10">
    <property type="entry name" value="Transferase(Phosphotransferase) domain 1"/>
    <property type="match status" value="1"/>
</dbReference>
<dbReference type="Pfam" id="PF00041">
    <property type="entry name" value="fn3"/>
    <property type="match status" value="1"/>
</dbReference>
<dbReference type="OMA" id="KWKKTGQ"/>
<evidence type="ECO:0000259" key="11">
    <source>
        <dbReference type="PROSITE" id="PS50835"/>
    </source>
</evidence>
<dbReference type="InterPro" id="IPR003599">
    <property type="entry name" value="Ig_sub"/>
</dbReference>
<keyword evidence="4 8" id="KW-0547">Nucleotide-binding</keyword>
<dbReference type="InterPro" id="IPR017441">
    <property type="entry name" value="Protein_kinase_ATP_BS"/>
</dbReference>
<feature type="domain" description="Ig-like" evidence="11">
    <location>
        <begin position="682"/>
        <end position="810"/>
    </location>
</feature>
<reference evidence="15" key="1">
    <citation type="submission" date="2017-02" db="UniProtKB">
        <authorList>
            <consortium name="WormBaseParasite"/>
        </authorList>
    </citation>
    <scope>IDENTIFICATION</scope>
</reference>
<dbReference type="FunFam" id="2.60.40.10:FF:000080">
    <property type="entry name" value="Myosin light chain kinase, smooth muscle"/>
    <property type="match status" value="1"/>
</dbReference>
<dbReference type="Proteomes" id="UP000271162">
    <property type="component" value="Unassembled WGS sequence"/>
</dbReference>
<dbReference type="SMART" id="SM00409">
    <property type="entry name" value="IG"/>
    <property type="match status" value="3"/>
</dbReference>
<keyword evidence="6" id="KW-0460">Magnesium</keyword>
<evidence type="ECO:0000313" key="15">
    <source>
        <dbReference type="WBParaSite" id="NBR_0001079901-mRNA-1"/>
    </source>
</evidence>
<sequence>APDRSASVRYRVAAENAIGVGPFIESEPVAAKTRPSPPGKPTVQQKTADSVALSWTVPQQIGGSAIKQYTVEMCTVANKKWKKAESVEKPQTTLFNLVPTETYIFRVKASNALGESEFSEESEPISLKVIEQAEAKKKDEISDEIEPTAIDYEKCDSVIDSSKEEDIDEHHLPNDLLAKYIICEELGQGAYGTVYRAVERATGKTWAAKIVQVRPGVKKDDVLHEISVMKQLHHEKLLHLHEAFDLGNEMCLIEEFVSGGELIDKVLEDDSLMSEEEARCYMKQILLGLAEMHSKQFVHLDLKPENILLKSKNSTDLKIIDFGLARKIDPNRTVKLLFGTPEFCAPEVVNNEPVSFSTDMWTVGVIAYVLLSGMSPFLGDTDAETLANVSAADWDFDDPTFDDVSDLAKDFICRLMCKDKRRRITVQQALQHPWITQSIKPKSRGHLSPQQKKKFMMLRRWSDDLLPIGRLAKRGAIFRQHSMDGVFERNISFDSDCPPEVKKQLEDIVAYVGDLIATLTCEVDGTPLPRISWYKDEKELSVPSMKYDSRFEECSAELTVKNIDESDSGTYCCRATNELGVITTEAKLTVKPKESRTSPIEKKKKGAKAETKPAKIEISEPVFDSKLSDLTAMVGERVTLSVTSKSSPEVTVDWFHNGERITEKDARHVQKRDKNTYELSLPSVSLEDEGQWKVIGKNTQGTCESECTLTVKIPDGYLAPVFENPLEDVNCEEMELLVLSVKIVSNPPPEITWFRDDKELQHSQNYRLHFDDDTRTYTLTIVKAYTEDSGEYKCIAKNAVGSAESLCSVRIKEPEDKRSKKIDESKAPKFSMHLAKQREAPENEELVLTCVVSGTPHPTITWLKDGKR</sequence>
<dbReference type="InterPro" id="IPR013783">
    <property type="entry name" value="Ig-like_fold"/>
</dbReference>
<keyword evidence="14" id="KW-1185">Reference proteome</keyword>
<dbReference type="PANTHER" id="PTHR47633">
    <property type="entry name" value="IMMUNOGLOBULIN"/>
    <property type="match status" value="1"/>
</dbReference>
<evidence type="ECO:0000256" key="8">
    <source>
        <dbReference type="PROSITE-ProRule" id="PRU10141"/>
    </source>
</evidence>
<dbReference type="InterPro" id="IPR036179">
    <property type="entry name" value="Ig-like_dom_sf"/>
</dbReference>
<dbReference type="InterPro" id="IPR007110">
    <property type="entry name" value="Ig-like_dom"/>
</dbReference>
<dbReference type="PROSITE" id="PS50853">
    <property type="entry name" value="FN3"/>
    <property type="match status" value="1"/>
</dbReference>
<feature type="domain" description="Protein kinase" evidence="10">
    <location>
        <begin position="180"/>
        <end position="435"/>
    </location>
</feature>
<accession>A0A0N4Y4H7</accession>
<gene>
    <name evidence="13" type="ORF">NBR_LOCUS10800</name>
</gene>
<evidence type="ECO:0000256" key="2">
    <source>
        <dbReference type="ARBA" id="ARBA00006692"/>
    </source>
</evidence>
<feature type="region of interest" description="Disordered" evidence="9">
    <location>
        <begin position="25"/>
        <end position="46"/>
    </location>
</feature>
<dbReference type="InterPro" id="IPR000719">
    <property type="entry name" value="Prot_kinase_dom"/>
</dbReference>
<feature type="domain" description="Ig-like" evidence="11">
    <location>
        <begin position="828"/>
        <end position="868"/>
    </location>
</feature>
<comment type="similarity">
    <text evidence="2">Belongs to the protein kinase superfamily. CAMK Ser/Thr protein kinase family.</text>
</comment>
<keyword evidence="3" id="KW-0677">Repeat</keyword>
<dbReference type="InterPro" id="IPR036116">
    <property type="entry name" value="FN3_sf"/>
</dbReference>
<dbReference type="InterPro" id="IPR011009">
    <property type="entry name" value="Kinase-like_dom_sf"/>
</dbReference>
<evidence type="ECO:0000256" key="9">
    <source>
        <dbReference type="SAM" id="MobiDB-lite"/>
    </source>
</evidence>
<dbReference type="Pfam" id="PF07679">
    <property type="entry name" value="I-set"/>
    <property type="match status" value="4"/>
</dbReference>
<feature type="domain" description="Ig-like" evidence="11">
    <location>
        <begin position="499"/>
        <end position="589"/>
    </location>
</feature>
<dbReference type="FunFam" id="2.60.40.10:FF:000107">
    <property type="entry name" value="Myosin, light chain kinase a"/>
    <property type="match status" value="2"/>
</dbReference>
<evidence type="ECO:0000256" key="6">
    <source>
        <dbReference type="ARBA" id="ARBA00022842"/>
    </source>
</evidence>
<dbReference type="PROSITE" id="PS50835">
    <property type="entry name" value="IG_LIKE"/>
    <property type="match status" value="3"/>
</dbReference>
<feature type="binding site" evidence="8">
    <location>
        <position position="209"/>
    </location>
    <ligand>
        <name>ATP</name>
        <dbReference type="ChEBI" id="CHEBI:30616"/>
    </ligand>
</feature>
<reference evidence="13 14" key="2">
    <citation type="submission" date="2018-11" db="EMBL/GenBank/DDBJ databases">
        <authorList>
            <consortium name="Pathogen Informatics"/>
        </authorList>
    </citation>
    <scope>NUCLEOTIDE SEQUENCE [LARGE SCALE GENOMIC DNA]</scope>
</reference>
<evidence type="ECO:0000313" key="13">
    <source>
        <dbReference type="EMBL" id="VDL74389.1"/>
    </source>
</evidence>
<dbReference type="Gene3D" id="2.60.40.10">
    <property type="entry name" value="Immunoglobulins"/>
    <property type="match status" value="5"/>
</dbReference>
<evidence type="ECO:0000256" key="5">
    <source>
        <dbReference type="ARBA" id="ARBA00022840"/>
    </source>
</evidence>
<evidence type="ECO:0000256" key="7">
    <source>
        <dbReference type="ARBA" id="ARBA00023319"/>
    </source>
</evidence>
<dbReference type="Gene3D" id="3.30.200.20">
    <property type="entry name" value="Phosphorylase Kinase, domain 1"/>
    <property type="match status" value="1"/>
</dbReference>
<dbReference type="AlphaFoldDB" id="A0A0N4Y4H7"/>
<evidence type="ECO:0000256" key="3">
    <source>
        <dbReference type="ARBA" id="ARBA00022737"/>
    </source>
</evidence>
<dbReference type="EMBL" id="UYSL01020390">
    <property type="protein sequence ID" value="VDL74389.1"/>
    <property type="molecule type" value="Genomic_DNA"/>
</dbReference>
<feature type="domain" description="Fibronectin type-III" evidence="12">
    <location>
        <begin position="37"/>
        <end position="130"/>
    </location>
</feature>
<evidence type="ECO:0000313" key="14">
    <source>
        <dbReference type="Proteomes" id="UP000271162"/>
    </source>
</evidence>
<dbReference type="FunFam" id="1.10.510.10:FF:000571">
    <property type="entry name" value="Maternal embryonic leucine zipper kinase"/>
    <property type="match status" value="1"/>
</dbReference>
<dbReference type="InterPro" id="IPR003598">
    <property type="entry name" value="Ig_sub2"/>
</dbReference>
<proteinExistence type="inferred from homology"/>
<dbReference type="CDD" id="cd00063">
    <property type="entry name" value="FN3"/>
    <property type="match status" value="1"/>
</dbReference>
<dbReference type="SMART" id="SM00220">
    <property type="entry name" value="S_TKc"/>
    <property type="match status" value="1"/>
</dbReference>
<dbReference type="STRING" id="27835.A0A0N4Y4H7"/>
<dbReference type="GO" id="GO:0030017">
    <property type="term" value="C:sarcomere"/>
    <property type="evidence" value="ECO:0007669"/>
    <property type="project" value="UniProtKB-ARBA"/>
</dbReference>
<comment type="cofactor">
    <cofactor evidence="1">
        <name>Mg(2+)</name>
        <dbReference type="ChEBI" id="CHEBI:18420"/>
    </cofactor>
</comment>
<name>A0A0N4Y4H7_NIPBR</name>
<evidence type="ECO:0000256" key="4">
    <source>
        <dbReference type="ARBA" id="ARBA00022741"/>
    </source>
</evidence>
<dbReference type="SUPFAM" id="SSF56112">
    <property type="entry name" value="Protein kinase-like (PK-like)"/>
    <property type="match status" value="1"/>
</dbReference>
<evidence type="ECO:0000256" key="1">
    <source>
        <dbReference type="ARBA" id="ARBA00001946"/>
    </source>
</evidence>
<dbReference type="SMART" id="SM00408">
    <property type="entry name" value="IGc2"/>
    <property type="match status" value="3"/>
</dbReference>
<dbReference type="FunFam" id="2.60.40.10:FF:000056">
    <property type="entry name" value="twitchin isoform X4"/>
    <property type="match status" value="1"/>
</dbReference>
<dbReference type="PROSITE" id="PS00108">
    <property type="entry name" value="PROTEIN_KINASE_ST"/>
    <property type="match status" value="1"/>
</dbReference>
<dbReference type="InterPro" id="IPR008271">
    <property type="entry name" value="Ser/Thr_kinase_AS"/>
</dbReference>
<dbReference type="Pfam" id="PF00069">
    <property type="entry name" value="Pkinase"/>
    <property type="match status" value="1"/>
</dbReference>
<dbReference type="SMART" id="SM00060">
    <property type="entry name" value="FN3"/>
    <property type="match status" value="1"/>
</dbReference>
<dbReference type="PANTHER" id="PTHR47633:SF7">
    <property type="entry name" value="TITIN HOMOLOG"/>
    <property type="match status" value="1"/>
</dbReference>